<protein>
    <submittedName>
        <fullName evidence="2">Uncharacterized protein</fullName>
    </submittedName>
</protein>
<dbReference type="EMBL" id="UINC01037652">
    <property type="protein sequence ID" value="SVB33459.1"/>
    <property type="molecule type" value="Genomic_DNA"/>
</dbReference>
<sequence length="101" mass="11453">KRVLEYVSISQPRCQQPQAKPSEHTPLSTVPCDRCPTWATWELDSKVKIRFWHSPQNPQVTKRHSHGNGSRHTRVCRDQGGGISFVWGQAIDRSALPNGTH</sequence>
<accession>A0A382D5Q1</accession>
<proteinExistence type="predicted"/>
<dbReference type="AlphaFoldDB" id="A0A382D5Q1"/>
<feature type="non-terminal residue" evidence="2">
    <location>
        <position position="1"/>
    </location>
</feature>
<organism evidence="2">
    <name type="scientific">marine metagenome</name>
    <dbReference type="NCBI Taxonomy" id="408172"/>
    <lineage>
        <taxon>unclassified sequences</taxon>
        <taxon>metagenomes</taxon>
        <taxon>ecological metagenomes</taxon>
    </lineage>
</organism>
<name>A0A382D5Q1_9ZZZZ</name>
<feature type="compositionally biased region" description="Basic residues" evidence="1">
    <location>
        <begin position="61"/>
        <end position="74"/>
    </location>
</feature>
<feature type="compositionally biased region" description="Polar residues" evidence="1">
    <location>
        <begin position="8"/>
        <end position="19"/>
    </location>
</feature>
<reference evidence="2" key="1">
    <citation type="submission" date="2018-05" db="EMBL/GenBank/DDBJ databases">
        <authorList>
            <person name="Lanie J.A."/>
            <person name="Ng W.-L."/>
            <person name="Kazmierczak K.M."/>
            <person name="Andrzejewski T.M."/>
            <person name="Davidsen T.M."/>
            <person name="Wayne K.J."/>
            <person name="Tettelin H."/>
            <person name="Glass J.I."/>
            <person name="Rusch D."/>
            <person name="Podicherti R."/>
            <person name="Tsui H.-C.T."/>
            <person name="Winkler M.E."/>
        </authorList>
    </citation>
    <scope>NUCLEOTIDE SEQUENCE</scope>
</reference>
<evidence type="ECO:0000313" key="2">
    <source>
        <dbReference type="EMBL" id="SVB33459.1"/>
    </source>
</evidence>
<gene>
    <name evidence="2" type="ORF">METZ01_LOCUS186313</name>
</gene>
<evidence type="ECO:0000256" key="1">
    <source>
        <dbReference type="SAM" id="MobiDB-lite"/>
    </source>
</evidence>
<feature type="region of interest" description="Disordered" evidence="1">
    <location>
        <begin position="1"/>
        <end position="28"/>
    </location>
</feature>
<feature type="region of interest" description="Disordered" evidence="1">
    <location>
        <begin position="54"/>
        <end position="77"/>
    </location>
</feature>